<reference evidence="1 2" key="1">
    <citation type="journal article" date="2021" name="Appl. Environ. Microbiol.">
        <title>Genetic linkage and physical mapping for an oyster mushroom Pleurotus cornucopiae and QTL analysis for the trait cap color.</title>
        <authorList>
            <person name="Zhang Y."/>
            <person name="Gao W."/>
            <person name="Sonnenberg A."/>
            <person name="Chen Q."/>
            <person name="Zhang J."/>
            <person name="Huang C."/>
        </authorList>
    </citation>
    <scope>NUCLEOTIDE SEQUENCE [LARGE SCALE GENOMIC DNA]</scope>
    <source>
        <strain evidence="1">CCMSSC00406</strain>
    </source>
</reference>
<comment type="caution">
    <text evidence="1">The sequence shown here is derived from an EMBL/GenBank/DDBJ whole genome shotgun (WGS) entry which is preliminary data.</text>
</comment>
<proteinExistence type="predicted"/>
<keyword evidence="2" id="KW-1185">Reference proteome</keyword>
<protein>
    <submittedName>
        <fullName evidence="1">Uncharacterized protein</fullName>
    </submittedName>
</protein>
<dbReference type="Proteomes" id="UP000824881">
    <property type="component" value="Unassembled WGS sequence"/>
</dbReference>
<dbReference type="EMBL" id="WQMT02000008">
    <property type="protein sequence ID" value="KAG9220085.1"/>
    <property type="molecule type" value="Genomic_DNA"/>
</dbReference>
<evidence type="ECO:0000313" key="2">
    <source>
        <dbReference type="Proteomes" id="UP000824881"/>
    </source>
</evidence>
<sequence>MAVLAQHICYEQATTSDHQKRKKRKVVDQRDDLAAVGGNEEDGPDGAEVTVNTLTVAADADRDDTFDNTPTSTSSAPAGPQPFPGPRPRVTLHYGTNEKIPLEKVFDVARWDTESKLGGKLNMFAAFSERNLEDELKAYELDSFCETVDNIDSD</sequence>
<gene>
    <name evidence="1" type="ORF">CCMSSC00406_0007945</name>
</gene>
<accession>A0ACB7IPQ3</accession>
<name>A0ACB7IPQ3_PLECO</name>
<organism evidence="1 2">
    <name type="scientific">Pleurotus cornucopiae</name>
    <name type="common">Cornucopia mushroom</name>
    <dbReference type="NCBI Taxonomy" id="5321"/>
    <lineage>
        <taxon>Eukaryota</taxon>
        <taxon>Fungi</taxon>
        <taxon>Dikarya</taxon>
        <taxon>Basidiomycota</taxon>
        <taxon>Agaricomycotina</taxon>
        <taxon>Agaricomycetes</taxon>
        <taxon>Agaricomycetidae</taxon>
        <taxon>Agaricales</taxon>
        <taxon>Pleurotineae</taxon>
        <taxon>Pleurotaceae</taxon>
        <taxon>Pleurotus</taxon>
    </lineage>
</organism>
<evidence type="ECO:0000313" key="1">
    <source>
        <dbReference type="EMBL" id="KAG9220085.1"/>
    </source>
</evidence>